<reference evidence="1" key="2">
    <citation type="submission" date="2021-02" db="EMBL/GenBank/DDBJ databases">
        <authorList>
            <person name="Kimball J.A."/>
            <person name="Haas M.W."/>
            <person name="Macchietto M."/>
            <person name="Kono T."/>
            <person name="Duquette J."/>
            <person name="Shao M."/>
        </authorList>
    </citation>
    <scope>NUCLEOTIDE SEQUENCE</scope>
    <source>
        <tissue evidence="1">Fresh leaf tissue</tissue>
    </source>
</reference>
<dbReference type="AlphaFoldDB" id="A0A8J5WKA1"/>
<name>A0A8J5WKA1_ZIZPA</name>
<reference evidence="1" key="1">
    <citation type="journal article" date="2021" name="bioRxiv">
        <title>Whole Genome Assembly and Annotation of Northern Wild Rice, Zizania palustris L., Supports a Whole Genome Duplication in the Zizania Genus.</title>
        <authorList>
            <person name="Haas M."/>
            <person name="Kono T."/>
            <person name="Macchietto M."/>
            <person name="Millas R."/>
            <person name="McGilp L."/>
            <person name="Shao M."/>
            <person name="Duquette J."/>
            <person name="Hirsch C.N."/>
            <person name="Kimball J."/>
        </authorList>
    </citation>
    <scope>NUCLEOTIDE SEQUENCE</scope>
    <source>
        <tissue evidence="1">Fresh leaf tissue</tissue>
    </source>
</reference>
<evidence type="ECO:0000313" key="1">
    <source>
        <dbReference type="EMBL" id="KAG8091141.1"/>
    </source>
</evidence>
<dbReference type="Proteomes" id="UP000729402">
    <property type="component" value="Unassembled WGS sequence"/>
</dbReference>
<sequence length="171" mass="17912">MLGACTRLGQRLGLRTPSARACRAVTHATAAAMYQTTARVATTTMLARTACVMLVVHMDPKRTSIVVARRVHGRSSSVTDPFTRGNTSNGMASIEKSRHVGKRVDLVTHAHDGALGPGNCATHISFNTIGCTFRARDDDSNNQGGNVVPTTHDTVNVIGGASANIMDLGGG</sequence>
<keyword evidence="2" id="KW-1185">Reference proteome</keyword>
<proteinExistence type="predicted"/>
<gene>
    <name evidence="1" type="ORF">GUJ93_ZPchr0011g27123</name>
</gene>
<organism evidence="1 2">
    <name type="scientific">Zizania palustris</name>
    <name type="common">Northern wild rice</name>
    <dbReference type="NCBI Taxonomy" id="103762"/>
    <lineage>
        <taxon>Eukaryota</taxon>
        <taxon>Viridiplantae</taxon>
        <taxon>Streptophyta</taxon>
        <taxon>Embryophyta</taxon>
        <taxon>Tracheophyta</taxon>
        <taxon>Spermatophyta</taxon>
        <taxon>Magnoliopsida</taxon>
        <taxon>Liliopsida</taxon>
        <taxon>Poales</taxon>
        <taxon>Poaceae</taxon>
        <taxon>BOP clade</taxon>
        <taxon>Oryzoideae</taxon>
        <taxon>Oryzeae</taxon>
        <taxon>Zizaniinae</taxon>
        <taxon>Zizania</taxon>
    </lineage>
</organism>
<evidence type="ECO:0000313" key="2">
    <source>
        <dbReference type="Proteomes" id="UP000729402"/>
    </source>
</evidence>
<comment type="caution">
    <text evidence="1">The sequence shown here is derived from an EMBL/GenBank/DDBJ whole genome shotgun (WGS) entry which is preliminary data.</text>
</comment>
<dbReference type="EMBL" id="JAAALK010000081">
    <property type="protein sequence ID" value="KAG8091141.1"/>
    <property type="molecule type" value="Genomic_DNA"/>
</dbReference>
<accession>A0A8J5WKA1</accession>
<protein>
    <submittedName>
        <fullName evidence="1">Uncharacterized protein</fullName>
    </submittedName>
</protein>